<evidence type="ECO:0000313" key="1">
    <source>
        <dbReference type="EMBL" id="SZX69764.1"/>
    </source>
</evidence>
<dbReference type="AlphaFoldDB" id="A0A383VYC7"/>
<organism evidence="1 2">
    <name type="scientific">Tetradesmus obliquus</name>
    <name type="common">Green alga</name>
    <name type="synonym">Acutodesmus obliquus</name>
    <dbReference type="NCBI Taxonomy" id="3088"/>
    <lineage>
        <taxon>Eukaryota</taxon>
        <taxon>Viridiplantae</taxon>
        <taxon>Chlorophyta</taxon>
        <taxon>core chlorophytes</taxon>
        <taxon>Chlorophyceae</taxon>
        <taxon>CS clade</taxon>
        <taxon>Sphaeropleales</taxon>
        <taxon>Scenedesmaceae</taxon>
        <taxon>Tetradesmus</taxon>
    </lineage>
</organism>
<evidence type="ECO:0000313" key="2">
    <source>
        <dbReference type="Proteomes" id="UP000256970"/>
    </source>
</evidence>
<name>A0A383VYC7_TETOB</name>
<accession>A0A383VYC7</accession>
<dbReference type="EMBL" id="FNXT01000952">
    <property type="protein sequence ID" value="SZX69764.1"/>
    <property type="molecule type" value="Genomic_DNA"/>
</dbReference>
<keyword evidence="2" id="KW-1185">Reference proteome</keyword>
<proteinExistence type="predicted"/>
<reference evidence="1 2" key="1">
    <citation type="submission" date="2016-10" db="EMBL/GenBank/DDBJ databases">
        <authorList>
            <person name="Cai Z."/>
        </authorList>
    </citation>
    <scope>NUCLEOTIDE SEQUENCE [LARGE SCALE GENOMIC DNA]</scope>
</reference>
<gene>
    <name evidence="1" type="ORF">BQ4739_LOCUS10041</name>
</gene>
<dbReference type="Proteomes" id="UP000256970">
    <property type="component" value="Unassembled WGS sequence"/>
</dbReference>
<sequence>MCPCSLKRFDQLTTANGSVVDKPVKPFWWISQSFSIRHLMRNPRFAAERGQHRNGLGEFYPSPLAARMNAATGGELFKQANSGYEEAADGFQVFQHVEHDTHVHMGRCIDLSCEMQQELAMMFLMAVVPGKPKCVEAYRQLIDKEWQQLANQVRPAVRDPKR</sequence>
<protein>
    <submittedName>
        <fullName evidence="1">Uncharacterized protein</fullName>
    </submittedName>
</protein>